<gene>
    <name evidence="2" type="ORF">H9S92_15175</name>
</gene>
<dbReference type="AlphaFoldDB" id="A0A923PMM8"/>
<name>A0A923PMM8_9BACT</name>
<dbReference type="EMBL" id="JACSIT010000138">
    <property type="protein sequence ID" value="MBC6995511.1"/>
    <property type="molecule type" value="Genomic_DNA"/>
</dbReference>
<dbReference type="PANTHER" id="PTHR34818">
    <property type="entry name" value="PROTEIN BLI-3"/>
    <property type="match status" value="1"/>
</dbReference>
<protein>
    <submittedName>
        <fullName evidence="2">Pyridoxamine 5'-phosphate oxidase family protein</fullName>
    </submittedName>
</protein>
<reference evidence="2" key="1">
    <citation type="submission" date="2020-08" db="EMBL/GenBank/DDBJ databases">
        <title>Lewinella bacteria from marine environments.</title>
        <authorList>
            <person name="Zhong Y."/>
        </authorList>
    </citation>
    <scope>NUCLEOTIDE SEQUENCE</scope>
    <source>
        <strain evidence="2">KCTC 42187</strain>
    </source>
</reference>
<evidence type="ECO:0000313" key="3">
    <source>
        <dbReference type="Proteomes" id="UP000650081"/>
    </source>
</evidence>
<comment type="caution">
    <text evidence="2">The sequence shown here is derived from an EMBL/GenBank/DDBJ whole genome shotgun (WGS) entry which is preliminary data.</text>
</comment>
<dbReference type="InterPro" id="IPR012349">
    <property type="entry name" value="Split_barrel_FMN-bd"/>
</dbReference>
<dbReference type="InterPro" id="IPR038725">
    <property type="entry name" value="YdaG_split_barrel_FMN-bd"/>
</dbReference>
<evidence type="ECO:0000313" key="2">
    <source>
        <dbReference type="EMBL" id="MBC6995511.1"/>
    </source>
</evidence>
<dbReference type="RefSeq" id="WP_187467544.1">
    <property type="nucleotide sequence ID" value="NZ_JACSIT010000138.1"/>
</dbReference>
<dbReference type="Gene3D" id="2.30.110.10">
    <property type="entry name" value="Electron Transport, Fmn-binding Protein, Chain A"/>
    <property type="match status" value="1"/>
</dbReference>
<feature type="domain" description="General stress protein FMN-binding split barrel" evidence="1">
    <location>
        <begin position="11"/>
        <end position="160"/>
    </location>
</feature>
<dbReference type="Pfam" id="PF16242">
    <property type="entry name" value="Pyrid_ox_like"/>
    <property type="match status" value="1"/>
</dbReference>
<dbReference type="PANTHER" id="PTHR34818:SF1">
    <property type="entry name" value="PROTEIN BLI-3"/>
    <property type="match status" value="1"/>
</dbReference>
<dbReference type="Proteomes" id="UP000650081">
    <property type="component" value="Unassembled WGS sequence"/>
</dbReference>
<accession>A0A923PMM8</accession>
<keyword evidence="3" id="KW-1185">Reference proteome</keyword>
<sequence length="169" mass="18861">MGTIQHLFSREAIEKIQKLAKAVDITMFCTNLGNKPFNTCPMSTQGVDDDGTIWFFSTKGSDHNQDITKDPDCQLIYSTKAGGNDYLSIFGKAEIVFDRAKAEELWTEMVKVWFPEGVDDPNLTMIRFTPSEGYYWDTKHGKLVSLAKMAASIVSGTTMDDSVEGKLKV</sequence>
<proteinExistence type="predicted"/>
<organism evidence="2 3">
    <name type="scientific">Neolewinella lacunae</name>
    <dbReference type="NCBI Taxonomy" id="1517758"/>
    <lineage>
        <taxon>Bacteria</taxon>
        <taxon>Pseudomonadati</taxon>
        <taxon>Bacteroidota</taxon>
        <taxon>Saprospiria</taxon>
        <taxon>Saprospirales</taxon>
        <taxon>Lewinellaceae</taxon>
        <taxon>Neolewinella</taxon>
    </lineage>
</organism>
<dbReference type="SUPFAM" id="SSF50475">
    <property type="entry name" value="FMN-binding split barrel"/>
    <property type="match status" value="1"/>
</dbReference>
<dbReference type="InterPro" id="IPR052917">
    <property type="entry name" value="Stress-Dev_Protein"/>
</dbReference>
<evidence type="ECO:0000259" key="1">
    <source>
        <dbReference type="Pfam" id="PF16242"/>
    </source>
</evidence>